<dbReference type="Gene3D" id="6.10.340.10">
    <property type="match status" value="1"/>
</dbReference>
<dbReference type="Pfam" id="PF00672">
    <property type="entry name" value="HAMP"/>
    <property type="match status" value="1"/>
</dbReference>
<dbReference type="RefSeq" id="WP_107584253.1">
    <property type="nucleotide sequence ID" value="NZ_PZJJ01000007.1"/>
</dbReference>
<dbReference type="GO" id="GO:0005886">
    <property type="term" value="C:plasma membrane"/>
    <property type="evidence" value="ECO:0007669"/>
    <property type="project" value="UniProtKB-SubCell"/>
</dbReference>
<dbReference type="InterPro" id="IPR005467">
    <property type="entry name" value="His_kinase_dom"/>
</dbReference>
<evidence type="ECO:0000256" key="3">
    <source>
        <dbReference type="ARBA" id="ARBA00012438"/>
    </source>
</evidence>
<proteinExistence type="predicted"/>
<evidence type="ECO:0000256" key="8">
    <source>
        <dbReference type="ARBA" id="ARBA00022777"/>
    </source>
</evidence>
<dbReference type="Proteomes" id="UP000240509">
    <property type="component" value="Unassembled WGS sequence"/>
</dbReference>
<evidence type="ECO:0000256" key="9">
    <source>
        <dbReference type="ARBA" id="ARBA00022840"/>
    </source>
</evidence>
<dbReference type="SUPFAM" id="SSF47384">
    <property type="entry name" value="Homodimeric domain of signal transducing histidine kinase"/>
    <property type="match status" value="1"/>
</dbReference>
<dbReference type="InterPro" id="IPR004358">
    <property type="entry name" value="Sig_transdc_His_kin-like_C"/>
</dbReference>
<evidence type="ECO:0000259" key="13">
    <source>
        <dbReference type="PROSITE" id="PS50885"/>
    </source>
</evidence>
<dbReference type="OrthoDB" id="9815750at2"/>
<comment type="catalytic activity">
    <reaction evidence="1">
        <text>ATP + protein L-histidine = ADP + protein N-phospho-L-histidine.</text>
        <dbReference type="EC" id="2.7.13.3"/>
    </reaction>
</comment>
<evidence type="ECO:0000259" key="12">
    <source>
        <dbReference type="PROSITE" id="PS50109"/>
    </source>
</evidence>
<dbReference type="GO" id="GO:0005524">
    <property type="term" value="F:ATP binding"/>
    <property type="evidence" value="ECO:0007669"/>
    <property type="project" value="UniProtKB-KW"/>
</dbReference>
<evidence type="ECO:0000256" key="7">
    <source>
        <dbReference type="ARBA" id="ARBA00022741"/>
    </source>
</evidence>
<keyword evidence="9" id="KW-0067">ATP-binding</keyword>
<dbReference type="SMART" id="SM00387">
    <property type="entry name" value="HATPase_c"/>
    <property type="match status" value="1"/>
</dbReference>
<dbReference type="PANTHER" id="PTHR43065">
    <property type="entry name" value="SENSOR HISTIDINE KINASE"/>
    <property type="match status" value="1"/>
</dbReference>
<name>A0A2T4U7L9_9BACI</name>
<dbReference type="Gene3D" id="3.30.565.10">
    <property type="entry name" value="Histidine kinase-like ATPase, C-terminal domain"/>
    <property type="match status" value="1"/>
</dbReference>
<reference evidence="14 15" key="1">
    <citation type="submission" date="2018-03" db="EMBL/GenBank/DDBJ databases">
        <title>Alkalicoccus saliphilus sp. nov., isolated from a mineral pool.</title>
        <authorList>
            <person name="Zhao B."/>
        </authorList>
    </citation>
    <scope>NUCLEOTIDE SEQUENCE [LARGE SCALE GENOMIC DNA]</scope>
    <source>
        <strain evidence="14 15">6AG</strain>
    </source>
</reference>
<dbReference type="CDD" id="cd00075">
    <property type="entry name" value="HATPase"/>
    <property type="match status" value="1"/>
</dbReference>
<sequence length="600" mass="67923">MKNRRHSWSLRSRILIVLLLLTGLLSSLSFFFIYSLDEISEVSESMTSDNVPELLWLGHWETELAMKEQYTEMGIETDFCCDFISNYENIGNEENSLEATYGAPPASLDFIQHDLDMLDFMIENNVGGLLALGNTEGAASYIETEYMALLEEIQGNLAENYTVANAGLDSQQDRFGVIIEEALDLLLLITSIGVILSILVSYRISAVFTRPVQKMEQQLNHIAAGSYGAVLEETNQVELQPLARSINEMSYQLKRSFDMLTADKQYREQILDSLPVGIVTSDEQTEDVQLNKAARKVMGEDFDVSMLPRLKKEAEGVHRFWEIFASKGIFQNEKVWYTDGKEACTFLVSQSELVNENQESIGRIFYFINITETEKLEQQVRRQEKLAVIGELAAGAAHEIRNPLAVIDGFLNLMKQSLTEEEVDKFHLHLLLKEIERINGIIEEMLMLSKPEAPKFQKVYLQDVIEEILPLMKETLDTKNIAFHMDLEQKKMFLDTSQMKQVFHNLFRNSAEAVGEHGRIAILGKEENGTYQVQVIDDGHGIPGAAAEQIFDPFSTTKESGTGLGLTIAERIMDNHRGRIFLKETSPEGTVICLEFPLKN</sequence>
<evidence type="ECO:0000256" key="1">
    <source>
        <dbReference type="ARBA" id="ARBA00000085"/>
    </source>
</evidence>
<protein>
    <recommendedName>
        <fullName evidence="3">histidine kinase</fullName>
        <ecNumber evidence="3">2.7.13.3</ecNumber>
    </recommendedName>
</protein>
<dbReference type="InterPro" id="IPR003661">
    <property type="entry name" value="HisK_dim/P_dom"/>
</dbReference>
<dbReference type="CDD" id="cd06225">
    <property type="entry name" value="HAMP"/>
    <property type="match status" value="1"/>
</dbReference>
<dbReference type="Gene3D" id="3.30.450.20">
    <property type="entry name" value="PAS domain"/>
    <property type="match status" value="1"/>
</dbReference>
<dbReference type="GO" id="GO:0000155">
    <property type="term" value="F:phosphorelay sensor kinase activity"/>
    <property type="evidence" value="ECO:0007669"/>
    <property type="project" value="InterPro"/>
</dbReference>
<evidence type="ECO:0000313" key="14">
    <source>
        <dbReference type="EMBL" id="PTL39374.1"/>
    </source>
</evidence>
<keyword evidence="8 14" id="KW-0418">Kinase</keyword>
<evidence type="ECO:0000256" key="11">
    <source>
        <dbReference type="ARBA" id="ARBA00023136"/>
    </source>
</evidence>
<accession>A0A2T4U7L9</accession>
<dbReference type="CDD" id="cd00082">
    <property type="entry name" value="HisKA"/>
    <property type="match status" value="1"/>
</dbReference>
<keyword evidence="4" id="KW-1003">Cell membrane</keyword>
<dbReference type="InterPro" id="IPR035965">
    <property type="entry name" value="PAS-like_dom_sf"/>
</dbReference>
<evidence type="ECO:0000256" key="10">
    <source>
        <dbReference type="ARBA" id="ARBA00023012"/>
    </source>
</evidence>
<evidence type="ECO:0000256" key="4">
    <source>
        <dbReference type="ARBA" id="ARBA00022475"/>
    </source>
</evidence>
<dbReference type="SUPFAM" id="SSF158472">
    <property type="entry name" value="HAMP domain-like"/>
    <property type="match status" value="1"/>
</dbReference>
<keyword evidence="11" id="KW-0472">Membrane</keyword>
<dbReference type="PANTHER" id="PTHR43065:SF10">
    <property type="entry name" value="PEROXIDE STRESS-ACTIVATED HISTIDINE KINASE MAK3"/>
    <property type="match status" value="1"/>
</dbReference>
<dbReference type="InterPro" id="IPR003660">
    <property type="entry name" value="HAMP_dom"/>
</dbReference>
<dbReference type="InterPro" id="IPR036097">
    <property type="entry name" value="HisK_dim/P_sf"/>
</dbReference>
<dbReference type="Pfam" id="PF02518">
    <property type="entry name" value="HATPase_c"/>
    <property type="match status" value="1"/>
</dbReference>
<comment type="caution">
    <text evidence="14">The sequence shown here is derived from an EMBL/GenBank/DDBJ whole genome shotgun (WGS) entry which is preliminary data.</text>
</comment>
<evidence type="ECO:0000256" key="2">
    <source>
        <dbReference type="ARBA" id="ARBA00004651"/>
    </source>
</evidence>
<organism evidence="14 15">
    <name type="scientific">Alkalicoccus saliphilus</name>
    <dbReference type="NCBI Taxonomy" id="200989"/>
    <lineage>
        <taxon>Bacteria</taxon>
        <taxon>Bacillati</taxon>
        <taxon>Bacillota</taxon>
        <taxon>Bacilli</taxon>
        <taxon>Bacillales</taxon>
        <taxon>Bacillaceae</taxon>
        <taxon>Alkalicoccus</taxon>
    </lineage>
</organism>
<gene>
    <name evidence="14" type="ORF">C6Y45_05975</name>
</gene>
<dbReference type="SMART" id="SM00388">
    <property type="entry name" value="HisKA"/>
    <property type="match status" value="1"/>
</dbReference>
<dbReference type="SMART" id="SM00304">
    <property type="entry name" value="HAMP"/>
    <property type="match status" value="1"/>
</dbReference>
<evidence type="ECO:0000256" key="6">
    <source>
        <dbReference type="ARBA" id="ARBA00022679"/>
    </source>
</evidence>
<dbReference type="PRINTS" id="PR00344">
    <property type="entry name" value="BCTRLSENSOR"/>
</dbReference>
<keyword evidence="6" id="KW-0808">Transferase</keyword>
<feature type="domain" description="HAMP" evidence="13">
    <location>
        <begin position="206"/>
        <end position="258"/>
    </location>
</feature>
<dbReference type="EMBL" id="PZJJ01000007">
    <property type="protein sequence ID" value="PTL39374.1"/>
    <property type="molecule type" value="Genomic_DNA"/>
</dbReference>
<dbReference type="EC" id="2.7.13.3" evidence="3"/>
<dbReference type="Gene3D" id="1.10.287.130">
    <property type="match status" value="1"/>
</dbReference>
<feature type="domain" description="Histidine kinase" evidence="12">
    <location>
        <begin position="395"/>
        <end position="600"/>
    </location>
</feature>
<dbReference type="PROSITE" id="PS50885">
    <property type="entry name" value="HAMP"/>
    <property type="match status" value="1"/>
</dbReference>
<dbReference type="SUPFAM" id="SSF55785">
    <property type="entry name" value="PYP-like sensor domain (PAS domain)"/>
    <property type="match status" value="1"/>
</dbReference>
<dbReference type="InterPro" id="IPR036890">
    <property type="entry name" value="HATPase_C_sf"/>
</dbReference>
<dbReference type="Pfam" id="PF00512">
    <property type="entry name" value="HisKA"/>
    <property type="match status" value="1"/>
</dbReference>
<dbReference type="PROSITE" id="PS50109">
    <property type="entry name" value="HIS_KIN"/>
    <property type="match status" value="1"/>
</dbReference>
<dbReference type="AlphaFoldDB" id="A0A2T4U7L9"/>
<keyword evidence="15" id="KW-1185">Reference proteome</keyword>
<keyword evidence="7" id="KW-0547">Nucleotide-binding</keyword>
<comment type="subcellular location">
    <subcellularLocation>
        <location evidence="2">Cell membrane</location>
        <topology evidence="2">Multi-pass membrane protein</topology>
    </subcellularLocation>
</comment>
<evidence type="ECO:0000256" key="5">
    <source>
        <dbReference type="ARBA" id="ARBA00022553"/>
    </source>
</evidence>
<evidence type="ECO:0000313" key="15">
    <source>
        <dbReference type="Proteomes" id="UP000240509"/>
    </source>
</evidence>
<keyword evidence="5" id="KW-0597">Phosphoprotein</keyword>
<keyword evidence="10" id="KW-0902">Two-component regulatory system</keyword>
<dbReference type="InterPro" id="IPR003594">
    <property type="entry name" value="HATPase_dom"/>
</dbReference>
<dbReference type="SUPFAM" id="SSF55874">
    <property type="entry name" value="ATPase domain of HSP90 chaperone/DNA topoisomerase II/histidine kinase"/>
    <property type="match status" value="1"/>
</dbReference>